<proteinExistence type="predicted"/>
<dbReference type="AlphaFoldDB" id="A0A0V1I340"/>
<organism evidence="1 2">
    <name type="scientific">Trichinella zimbabwensis</name>
    <dbReference type="NCBI Taxonomy" id="268475"/>
    <lineage>
        <taxon>Eukaryota</taxon>
        <taxon>Metazoa</taxon>
        <taxon>Ecdysozoa</taxon>
        <taxon>Nematoda</taxon>
        <taxon>Enoplea</taxon>
        <taxon>Dorylaimia</taxon>
        <taxon>Trichinellida</taxon>
        <taxon>Trichinellidae</taxon>
        <taxon>Trichinella</taxon>
    </lineage>
</organism>
<accession>A0A0V1I340</accession>
<keyword evidence="2" id="KW-1185">Reference proteome</keyword>
<sequence>MHCKSVGRKKLPFSTVGRSPEKFENHCGREYQTNDAHLLYLFELPSGIFWCSNGTDPVNQMFQYDNNNEIACSLKFKF</sequence>
<evidence type="ECO:0000313" key="2">
    <source>
        <dbReference type="Proteomes" id="UP000055024"/>
    </source>
</evidence>
<evidence type="ECO:0000313" key="1">
    <source>
        <dbReference type="EMBL" id="KRZ17277.1"/>
    </source>
</evidence>
<gene>
    <name evidence="1" type="ORF">T11_12932</name>
</gene>
<reference evidence="1 2" key="1">
    <citation type="submission" date="2015-01" db="EMBL/GenBank/DDBJ databases">
        <title>Evolution of Trichinella species and genotypes.</title>
        <authorList>
            <person name="Korhonen P.K."/>
            <person name="Edoardo P."/>
            <person name="Giuseppe L.R."/>
            <person name="Gasser R.B."/>
        </authorList>
    </citation>
    <scope>NUCLEOTIDE SEQUENCE [LARGE SCALE GENOMIC DNA]</scope>
    <source>
        <strain evidence="1">ISS1029</strain>
    </source>
</reference>
<name>A0A0V1I340_9BILA</name>
<comment type="caution">
    <text evidence="1">The sequence shown here is derived from an EMBL/GenBank/DDBJ whole genome shotgun (WGS) entry which is preliminary data.</text>
</comment>
<dbReference type="Proteomes" id="UP000055024">
    <property type="component" value="Unassembled WGS sequence"/>
</dbReference>
<dbReference type="EMBL" id="JYDP01000007">
    <property type="protein sequence ID" value="KRZ17277.1"/>
    <property type="molecule type" value="Genomic_DNA"/>
</dbReference>
<protein>
    <submittedName>
        <fullName evidence="1">Uncharacterized protein</fullName>
    </submittedName>
</protein>
<dbReference type="OrthoDB" id="5930247at2759"/>